<dbReference type="OrthoDB" id="9806870at2"/>
<reference evidence="1 2" key="1">
    <citation type="submission" date="2018-04" db="EMBL/GenBank/DDBJ databases">
        <title>Draft Genome Sequence of Phosphate-Solubilizing Chryseobacterium sp. ISE14 that is a Biocontrol and Plant Growth-Promoting Rhizobacterium Isolated from Cucumber.</title>
        <authorList>
            <person name="Jeong J.-J."/>
            <person name="Sang M.K."/>
            <person name="Choi I.-G."/>
            <person name="Kim K.D."/>
        </authorList>
    </citation>
    <scope>NUCLEOTIDE SEQUENCE [LARGE SCALE GENOMIC DNA]</scope>
    <source>
        <strain evidence="1 2">ISE14</strain>
    </source>
</reference>
<evidence type="ECO:0000313" key="1">
    <source>
        <dbReference type="EMBL" id="PWN65126.1"/>
    </source>
</evidence>
<dbReference type="EMBL" id="PPED02000006">
    <property type="protein sequence ID" value="PWN65126.1"/>
    <property type="molecule type" value="Genomic_DNA"/>
</dbReference>
<protein>
    <recommendedName>
        <fullName evidence="3">DUF2132 domain-containing protein</fullName>
    </recommendedName>
</protein>
<organism evidence="1 2">
    <name type="scientific">Chryseobacterium phosphatilyticum</name>
    <dbReference type="NCBI Taxonomy" id="475075"/>
    <lineage>
        <taxon>Bacteria</taxon>
        <taxon>Pseudomonadati</taxon>
        <taxon>Bacteroidota</taxon>
        <taxon>Flavobacteriia</taxon>
        <taxon>Flavobacteriales</taxon>
        <taxon>Weeksellaceae</taxon>
        <taxon>Chryseobacterium group</taxon>
        <taxon>Chryseobacterium</taxon>
    </lineage>
</organism>
<dbReference type="InterPro" id="IPR036361">
    <property type="entry name" value="SAP_dom_sf"/>
</dbReference>
<comment type="caution">
    <text evidence="1">The sequence shown here is derived from an EMBL/GenBank/DDBJ whole genome shotgun (WGS) entry which is preliminary data.</text>
</comment>
<dbReference type="InterPro" id="IPR018668">
    <property type="entry name" value="DNA-binding_VF530-like"/>
</dbReference>
<dbReference type="Gene3D" id="1.10.720.30">
    <property type="entry name" value="SAP domain"/>
    <property type="match status" value="1"/>
</dbReference>
<dbReference type="GO" id="GO:0003677">
    <property type="term" value="F:DNA binding"/>
    <property type="evidence" value="ECO:0007669"/>
    <property type="project" value="InterPro"/>
</dbReference>
<name>A0A316WXQ7_9FLAO</name>
<dbReference type="Pfam" id="PF09905">
    <property type="entry name" value="VF530"/>
    <property type="match status" value="1"/>
</dbReference>
<evidence type="ECO:0008006" key="3">
    <source>
        <dbReference type="Google" id="ProtNLM"/>
    </source>
</evidence>
<gene>
    <name evidence="1" type="ORF">C1631_021245</name>
</gene>
<evidence type="ECO:0000313" key="2">
    <source>
        <dbReference type="Proteomes" id="UP000236594"/>
    </source>
</evidence>
<keyword evidence="2" id="KW-1185">Reference proteome</keyword>
<sequence length="86" mass="10189">MEEKSKDPLHGKRLDAILDELVEYYEGFEKLGEQINIKCFTDNPSINSSLKFLRKTPWARTKVESLYLFVLRQQKRDEARNKKQKG</sequence>
<accession>A0A316WXQ7</accession>
<dbReference type="Proteomes" id="UP000236594">
    <property type="component" value="Unassembled WGS sequence"/>
</dbReference>
<proteinExistence type="predicted"/>
<dbReference type="RefSeq" id="WP_109714056.1">
    <property type="nucleotide sequence ID" value="NZ_PPED02000006.1"/>
</dbReference>
<dbReference type="AlphaFoldDB" id="A0A316WXQ7"/>